<reference evidence="1 2" key="2">
    <citation type="journal article" date="2022" name="Mol. Ecol. Resour.">
        <title>The genomes of chicory, endive, great burdock and yacon provide insights into Asteraceae paleo-polyploidization history and plant inulin production.</title>
        <authorList>
            <person name="Fan W."/>
            <person name="Wang S."/>
            <person name="Wang H."/>
            <person name="Wang A."/>
            <person name="Jiang F."/>
            <person name="Liu H."/>
            <person name="Zhao H."/>
            <person name="Xu D."/>
            <person name="Zhang Y."/>
        </authorList>
    </citation>
    <scope>NUCLEOTIDE SEQUENCE [LARGE SCALE GENOMIC DNA]</scope>
    <source>
        <strain evidence="2">cv. Yunnan</strain>
        <tissue evidence="1">Leaves</tissue>
    </source>
</reference>
<evidence type="ECO:0000313" key="1">
    <source>
        <dbReference type="EMBL" id="KAI3797121.1"/>
    </source>
</evidence>
<keyword evidence="2" id="KW-1185">Reference proteome</keyword>
<evidence type="ECO:0000313" key="2">
    <source>
        <dbReference type="Proteomes" id="UP001056120"/>
    </source>
</evidence>
<sequence length="336" mass="37836">MGTNLSKKSTSKDKSVESHMSKLDNQFEDLVARKDKLREIVANINTTDENASLLNSILSMKSYKIRKFSAKQDPNRNKGNYIDLTYDRNIVNKPSREDISTSSGNLKGKNITTTNGITTDNRPPIIIANIPTRENQPKPGNTNSRKESPNIRMVETSNRFVLLNQDNQVIEGEGVTEDINGTANNVQEERNDGWRRKQERTVNAKFRDMVTQDQRYMVKRYILDNLVPLDSTISEWSKPLLDYFRHLCSIYDFGEGTIVVSRESLNELDSQNMELDFGEEEPGEVASETDGTADLMRTDAPSLGKSMIDTDTCVGSTPHIQLTDVMVSAFGNSESH</sequence>
<organism evidence="1 2">
    <name type="scientific">Smallanthus sonchifolius</name>
    <dbReference type="NCBI Taxonomy" id="185202"/>
    <lineage>
        <taxon>Eukaryota</taxon>
        <taxon>Viridiplantae</taxon>
        <taxon>Streptophyta</taxon>
        <taxon>Embryophyta</taxon>
        <taxon>Tracheophyta</taxon>
        <taxon>Spermatophyta</taxon>
        <taxon>Magnoliopsida</taxon>
        <taxon>eudicotyledons</taxon>
        <taxon>Gunneridae</taxon>
        <taxon>Pentapetalae</taxon>
        <taxon>asterids</taxon>
        <taxon>campanulids</taxon>
        <taxon>Asterales</taxon>
        <taxon>Asteraceae</taxon>
        <taxon>Asteroideae</taxon>
        <taxon>Heliantheae alliance</taxon>
        <taxon>Millerieae</taxon>
        <taxon>Smallanthus</taxon>
    </lineage>
</organism>
<reference evidence="2" key="1">
    <citation type="journal article" date="2022" name="Mol. Ecol. Resour.">
        <title>The genomes of chicory, endive, great burdock and yacon provide insights into Asteraceae palaeo-polyploidization history and plant inulin production.</title>
        <authorList>
            <person name="Fan W."/>
            <person name="Wang S."/>
            <person name="Wang H."/>
            <person name="Wang A."/>
            <person name="Jiang F."/>
            <person name="Liu H."/>
            <person name="Zhao H."/>
            <person name="Xu D."/>
            <person name="Zhang Y."/>
        </authorList>
    </citation>
    <scope>NUCLEOTIDE SEQUENCE [LARGE SCALE GENOMIC DNA]</scope>
    <source>
        <strain evidence="2">cv. Yunnan</strain>
    </source>
</reference>
<name>A0ACB9HNQ6_9ASTR</name>
<dbReference type="EMBL" id="CM042028">
    <property type="protein sequence ID" value="KAI3797121.1"/>
    <property type="molecule type" value="Genomic_DNA"/>
</dbReference>
<dbReference type="Proteomes" id="UP001056120">
    <property type="component" value="Linkage Group LG11"/>
</dbReference>
<protein>
    <submittedName>
        <fullName evidence="1">Uncharacterized protein</fullName>
    </submittedName>
</protein>
<comment type="caution">
    <text evidence="1">The sequence shown here is derived from an EMBL/GenBank/DDBJ whole genome shotgun (WGS) entry which is preliminary data.</text>
</comment>
<accession>A0ACB9HNQ6</accession>
<gene>
    <name evidence="1" type="ORF">L1987_32371</name>
</gene>
<proteinExistence type="predicted"/>